<sequence length="422" mass="45995">MRGLTDNRDMGQEQMATECALLVAENILDDCSRDDALERIAQIWASAGLIDQAMNAVEKIRDPQHRIWSLAQTALHGTFPKEMAMETKKGIFNDALFKAAGLPEPFSRGWIINKINLAANRADIHWEPSRWFAASAATACQVRDASAKCTLMAEIIGGIAETWACPQAWDTLGICLDAAESDIQNEEKAGLIAGAAGAYHASGNQAYGRELFFKALAITENIQNPTDLVWVTGCVAEIFHQNGDVSLAREVMNYGCGLIDSNNDTAETAWLMGAYGSLYCDIANYELAVKMFEKAFKKASLIEDPYAQGNVMVRITDFYVNSGLADKALDLPETIAFSKKIAETLYLNNEDSGIDAGTTEIREMTEATTIQSNKVVALAHMACDARLNQKSQPRRGEAISRKSSGTAEVTDAMERILTVLAG</sequence>
<gene>
    <name evidence="1" type="ORF">CVV64_11800</name>
</gene>
<proteinExistence type="predicted"/>
<dbReference type="AlphaFoldDB" id="A0A2N1PP02"/>
<dbReference type="Gene3D" id="1.25.40.10">
    <property type="entry name" value="Tetratricopeptide repeat domain"/>
    <property type="match status" value="2"/>
</dbReference>
<name>A0A2N1PP02_9BACT</name>
<dbReference type="SUPFAM" id="SSF48452">
    <property type="entry name" value="TPR-like"/>
    <property type="match status" value="1"/>
</dbReference>
<dbReference type="EMBL" id="PGXC01000009">
    <property type="protein sequence ID" value="PKK90002.1"/>
    <property type="molecule type" value="Genomic_DNA"/>
</dbReference>
<dbReference type="InterPro" id="IPR011990">
    <property type="entry name" value="TPR-like_helical_dom_sf"/>
</dbReference>
<evidence type="ECO:0000313" key="2">
    <source>
        <dbReference type="Proteomes" id="UP000233256"/>
    </source>
</evidence>
<reference evidence="1 2" key="1">
    <citation type="journal article" date="2017" name="ISME J.">
        <title>Potential for microbial H2 and metal transformations associated with novel bacteria and archaea in deep terrestrial subsurface sediments.</title>
        <authorList>
            <person name="Hernsdorf A.W."/>
            <person name="Amano Y."/>
            <person name="Miyakawa K."/>
            <person name="Ise K."/>
            <person name="Suzuki Y."/>
            <person name="Anantharaman K."/>
            <person name="Probst A."/>
            <person name="Burstein D."/>
            <person name="Thomas B.C."/>
            <person name="Banfield J.F."/>
        </authorList>
    </citation>
    <scope>NUCLEOTIDE SEQUENCE [LARGE SCALE GENOMIC DNA]</scope>
    <source>
        <strain evidence="1">HGW-Wallbacteria-1</strain>
    </source>
</reference>
<protein>
    <recommendedName>
        <fullName evidence="3">MalT-like TPR region domain-containing protein</fullName>
    </recommendedName>
</protein>
<comment type="caution">
    <text evidence="1">The sequence shown here is derived from an EMBL/GenBank/DDBJ whole genome shotgun (WGS) entry which is preliminary data.</text>
</comment>
<organism evidence="1 2">
    <name type="scientific">Candidatus Wallbacteria bacterium HGW-Wallbacteria-1</name>
    <dbReference type="NCBI Taxonomy" id="2013854"/>
    <lineage>
        <taxon>Bacteria</taxon>
        <taxon>Candidatus Walliibacteriota</taxon>
    </lineage>
</organism>
<accession>A0A2N1PP02</accession>
<evidence type="ECO:0008006" key="3">
    <source>
        <dbReference type="Google" id="ProtNLM"/>
    </source>
</evidence>
<evidence type="ECO:0000313" key="1">
    <source>
        <dbReference type="EMBL" id="PKK90002.1"/>
    </source>
</evidence>
<dbReference type="Proteomes" id="UP000233256">
    <property type="component" value="Unassembled WGS sequence"/>
</dbReference>